<dbReference type="Gene3D" id="3.40.50.150">
    <property type="entry name" value="Vaccinia Virus protein VP39"/>
    <property type="match status" value="1"/>
</dbReference>
<dbReference type="RefSeq" id="WP_203997645.1">
    <property type="nucleotide sequence ID" value="NZ_BOPG01000033.1"/>
</dbReference>
<dbReference type="InterPro" id="IPR013216">
    <property type="entry name" value="Methyltransf_11"/>
</dbReference>
<feature type="domain" description="Methyltransferase type 11" evidence="4">
    <location>
        <begin position="39"/>
        <end position="127"/>
    </location>
</feature>
<gene>
    <name evidence="5" type="ORF">Vau01_053690</name>
</gene>
<dbReference type="PANTHER" id="PTHR44942">
    <property type="entry name" value="METHYLTRANSF_11 DOMAIN-CONTAINING PROTEIN"/>
    <property type="match status" value="1"/>
</dbReference>
<evidence type="ECO:0000256" key="1">
    <source>
        <dbReference type="ARBA" id="ARBA00008361"/>
    </source>
</evidence>
<dbReference type="InterPro" id="IPR051052">
    <property type="entry name" value="Diverse_substrate_MTase"/>
</dbReference>
<dbReference type="Pfam" id="PF08241">
    <property type="entry name" value="Methyltransf_11"/>
    <property type="match status" value="1"/>
</dbReference>
<dbReference type="Proteomes" id="UP000612585">
    <property type="component" value="Unassembled WGS sequence"/>
</dbReference>
<dbReference type="EMBL" id="BOPG01000033">
    <property type="protein sequence ID" value="GIJ57853.1"/>
    <property type="molecule type" value="Genomic_DNA"/>
</dbReference>
<evidence type="ECO:0000313" key="5">
    <source>
        <dbReference type="EMBL" id="GIJ57853.1"/>
    </source>
</evidence>
<dbReference type="GO" id="GO:0032259">
    <property type="term" value="P:methylation"/>
    <property type="evidence" value="ECO:0007669"/>
    <property type="project" value="UniProtKB-KW"/>
</dbReference>
<evidence type="ECO:0000259" key="4">
    <source>
        <dbReference type="Pfam" id="PF08241"/>
    </source>
</evidence>
<organism evidence="5 6">
    <name type="scientific">Virgisporangium aurantiacum</name>
    <dbReference type="NCBI Taxonomy" id="175570"/>
    <lineage>
        <taxon>Bacteria</taxon>
        <taxon>Bacillati</taxon>
        <taxon>Actinomycetota</taxon>
        <taxon>Actinomycetes</taxon>
        <taxon>Micromonosporales</taxon>
        <taxon>Micromonosporaceae</taxon>
        <taxon>Virgisporangium</taxon>
    </lineage>
</organism>
<evidence type="ECO:0000256" key="2">
    <source>
        <dbReference type="ARBA" id="ARBA00022603"/>
    </source>
</evidence>
<dbReference type="PANTHER" id="PTHR44942:SF4">
    <property type="entry name" value="METHYLTRANSFERASE TYPE 11 DOMAIN-CONTAINING PROTEIN"/>
    <property type="match status" value="1"/>
</dbReference>
<dbReference type="CDD" id="cd02440">
    <property type="entry name" value="AdoMet_MTases"/>
    <property type="match status" value="1"/>
</dbReference>
<dbReference type="SUPFAM" id="SSF53335">
    <property type="entry name" value="S-adenosyl-L-methionine-dependent methyltransferases"/>
    <property type="match status" value="1"/>
</dbReference>
<dbReference type="InterPro" id="IPR029063">
    <property type="entry name" value="SAM-dependent_MTases_sf"/>
</dbReference>
<comment type="caution">
    <text evidence="5">The sequence shown here is derived from an EMBL/GenBank/DDBJ whole genome shotgun (WGS) entry which is preliminary data.</text>
</comment>
<protein>
    <submittedName>
        <fullName evidence="5">Putative methyltransferase</fullName>
    </submittedName>
</protein>
<evidence type="ECO:0000256" key="3">
    <source>
        <dbReference type="ARBA" id="ARBA00022679"/>
    </source>
</evidence>
<comment type="similarity">
    <text evidence="1">Belongs to the methyltransferase superfamily.</text>
</comment>
<name>A0A8J4E1J8_9ACTN</name>
<sequence>MEHARSFGSEAERYDAYRPGYAPDAVRWALGRRPLRVADLGAGTGILSRLLRDLGHDVVAVEPDDRMRHRLAEASPGVEVLTGTAEAVPLPAASVDAVVAGQAFHWFDPERAPAEIARVLRPEGVFAALWNDADLGVPWTVRFVEIIDGADAVTAGRPAVDLGPLFGPVATAGFRHDIRMTPDGLVNLTMTRSPYLVGSAADRRTLLDAVRRLTTTPDLAGRDHFPMPHVTRVHRATVLTGAPATARSSRSGWRVRPR</sequence>
<keyword evidence="3" id="KW-0808">Transferase</keyword>
<proteinExistence type="inferred from homology"/>
<keyword evidence="2 5" id="KW-0489">Methyltransferase</keyword>
<accession>A0A8J4E1J8</accession>
<keyword evidence="6" id="KW-1185">Reference proteome</keyword>
<dbReference type="AlphaFoldDB" id="A0A8J4E1J8"/>
<reference evidence="5" key="1">
    <citation type="submission" date="2021-01" db="EMBL/GenBank/DDBJ databases">
        <title>Whole genome shotgun sequence of Virgisporangium aurantiacum NBRC 16421.</title>
        <authorList>
            <person name="Komaki H."/>
            <person name="Tamura T."/>
        </authorList>
    </citation>
    <scope>NUCLEOTIDE SEQUENCE</scope>
    <source>
        <strain evidence="5">NBRC 16421</strain>
    </source>
</reference>
<dbReference type="GO" id="GO:0008757">
    <property type="term" value="F:S-adenosylmethionine-dependent methyltransferase activity"/>
    <property type="evidence" value="ECO:0007669"/>
    <property type="project" value="InterPro"/>
</dbReference>
<evidence type="ECO:0000313" key="6">
    <source>
        <dbReference type="Proteomes" id="UP000612585"/>
    </source>
</evidence>